<evidence type="ECO:0000313" key="1">
    <source>
        <dbReference type="EMBL" id="KRN50536.1"/>
    </source>
</evidence>
<dbReference type="RefSeq" id="WP_031588989.1">
    <property type="nucleotide sequence ID" value="NZ_JNKN01000008.1"/>
</dbReference>
<keyword evidence="2" id="KW-1185">Reference proteome</keyword>
<dbReference type="EMBL" id="JQBL01000008">
    <property type="protein sequence ID" value="KRN50536.1"/>
    <property type="molecule type" value="Genomic_DNA"/>
</dbReference>
<dbReference type="SUPFAM" id="SSF50475">
    <property type="entry name" value="FMN-binding split barrel"/>
    <property type="match status" value="1"/>
</dbReference>
<name>A0A0R2HD96_9FIRM</name>
<evidence type="ECO:0008006" key="3">
    <source>
        <dbReference type="Google" id="ProtNLM"/>
    </source>
</evidence>
<dbReference type="AlphaFoldDB" id="A0A0R2HD96"/>
<dbReference type="InterPro" id="IPR012349">
    <property type="entry name" value="Split_barrel_FMN-bd"/>
</dbReference>
<organism evidence="1 2">
    <name type="scientific">Kandleria vitulina DSM 20405</name>
    <dbReference type="NCBI Taxonomy" id="1410657"/>
    <lineage>
        <taxon>Bacteria</taxon>
        <taxon>Bacillati</taxon>
        <taxon>Bacillota</taxon>
        <taxon>Erysipelotrichia</taxon>
        <taxon>Erysipelotrichales</taxon>
        <taxon>Coprobacillaceae</taxon>
        <taxon>Kandleria</taxon>
    </lineage>
</organism>
<dbReference type="PATRIC" id="fig|1410657.5.peg.2094"/>
<dbReference type="Gene3D" id="2.30.110.10">
    <property type="entry name" value="Electron Transport, Fmn-binding Protein, Chain A"/>
    <property type="match status" value="1"/>
</dbReference>
<comment type="caution">
    <text evidence="1">The sequence shown here is derived from an EMBL/GenBank/DDBJ whole genome shotgun (WGS) entry which is preliminary data.</text>
</comment>
<gene>
    <name evidence="1" type="ORF">IV49_GL002030</name>
</gene>
<proteinExistence type="predicted"/>
<dbReference type="Proteomes" id="UP000051841">
    <property type="component" value="Unassembled WGS sequence"/>
</dbReference>
<sequence length="138" mass="16606">MDKIYNIYQINSFLFDAKVIHLSVVENNKAKSCPIEMHMYYDHKLMFAIGTDNPLYQSMKTNPHICLTAYRNDRKWFRYTGKAVFENDPRYSQMMIRRCPTLTRYYNNTTGYQLMMFHLEDSSSYIIDEFNNTFRTTI</sequence>
<accession>A0A0R2HD96</accession>
<reference evidence="1 2" key="1">
    <citation type="journal article" date="2015" name="Genome Announc.">
        <title>Expanding the biotechnology potential of lactobacilli through comparative genomics of 213 strains and associated genera.</title>
        <authorList>
            <person name="Sun Z."/>
            <person name="Harris H.M."/>
            <person name="McCann A."/>
            <person name="Guo C."/>
            <person name="Argimon S."/>
            <person name="Zhang W."/>
            <person name="Yang X."/>
            <person name="Jeffery I.B."/>
            <person name="Cooney J.C."/>
            <person name="Kagawa T.F."/>
            <person name="Liu W."/>
            <person name="Song Y."/>
            <person name="Salvetti E."/>
            <person name="Wrobel A."/>
            <person name="Rasinkangas P."/>
            <person name="Parkhill J."/>
            <person name="Rea M.C."/>
            <person name="O'Sullivan O."/>
            <person name="Ritari J."/>
            <person name="Douillard F.P."/>
            <person name="Paul Ross R."/>
            <person name="Yang R."/>
            <person name="Briner A.E."/>
            <person name="Felis G.E."/>
            <person name="de Vos W.M."/>
            <person name="Barrangou R."/>
            <person name="Klaenhammer T.R."/>
            <person name="Caufield P.W."/>
            <person name="Cui Y."/>
            <person name="Zhang H."/>
            <person name="O'Toole P.W."/>
        </authorList>
    </citation>
    <scope>NUCLEOTIDE SEQUENCE [LARGE SCALE GENOMIC DNA]</scope>
    <source>
        <strain evidence="1 2">DSM 20405</strain>
    </source>
</reference>
<evidence type="ECO:0000313" key="2">
    <source>
        <dbReference type="Proteomes" id="UP000051841"/>
    </source>
</evidence>
<protein>
    <recommendedName>
        <fullName evidence="3">Pyridoxamine 5'-phosphate oxidase putative domain-containing protein</fullName>
    </recommendedName>
</protein>